<comment type="function">
    <text evidence="2 3">Prevents the cell division inhibition by proteins MinC and MinD at internal division sites while permitting inhibition at polar sites. This ensures cell division at the proper site by restricting the formation of a division septum at the midpoint of the long axis of the cell.</text>
</comment>
<name>A0A8T7M9Y6_9CHLR</name>
<sequence>MGLFDKLLGRNIGGKPAKSSTVAKDRLQLALISDRIKVTPEQMELIKEEIVSVISRHFDIDREAMEITWGDKHDKLVANIPVRRSRML</sequence>
<dbReference type="EMBL" id="JACATZ010000003">
    <property type="protein sequence ID" value="NWJ48960.1"/>
    <property type="molecule type" value="Genomic_DNA"/>
</dbReference>
<dbReference type="EMBL" id="CP128400">
    <property type="protein sequence ID" value="WJW68889.1"/>
    <property type="molecule type" value="Genomic_DNA"/>
</dbReference>
<keyword evidence="3" id="KW-0131">Cell cycle</keyword>
<accession>A0A8T7M9Y6</accession>
<reference evidence="5" key="2">
    <citation type="journal article" date="2024" name="Nature">
        <title>Anoxygenic phototroph of the Chloroflexota uses a type I reaction centre.</title>
        <authorList>
            <person name="Tsuji J.M."/>
            <person name="Shaw N.A."/>
            <person name="Nagashima S."/>
            <person name="Venkiteswaran J.J."/>
            <person name="Schiff S.L."/>
            <person name="Watanabe T."/>
            <person name="Fukui M."/>
            <person name="Hanada S."/>
            <person name="Tank M."/>
            <person name="Neufeld J.D."/>
        </authorList>
    </citation>
    <scope>NUCLEOTIDE SEQUENCE</scope>
    <source>
        <strain evidence="5">L227-S17</strain>
    </source>
</reference>
<dbReference type="Proteomes" id="UP001431572">
    <property type="component" value="Chromosome 2"/>
</dbReference>
<dbReference type="GO" id="GO:0032955">
    <property type="term" value="P:regulation of division septum assembly"/>
    <property type="evidence" value="ECO:0007669"/>
    <property type="project" value="InterPro"/>
</dbReference>
<proteinExistence type="inferred from homology"/>
<dbReference type="AlphaFoldDB" id="A0A8T7M9Y6"/>
<dbReference type="NCBIfam" id="TIGR01215">
    <property type="entry name" value="minE"/>
    <property type="match status" value="1"/>
</dbReference>
<dbReference type="Gene3D" id="3.30.1070.10">
    <property type="entry name" value="Cell division topological specificity factor MinE"/>
    <property type="match status" value="1"/>
</dbReference>
<gene>
    <name evidence="3 4" type="primary">minE</name>
    <name evidence="4" type="ORF">HXX08_24125</name>
    <name evidence="5" type="ORF">OZ401_004511</name>
</gene>
<keyword evidence="7" id="KW-1185">Reference proteome</keyword>
<evidence type="ECO:0000313" key="4">
    <source>
        <dbReference type="EMBL" id="NWJ48960.1"/>
    </source>
</evidence>
<dbReference type="Pfam" id="PF03776">
    <property type="entry name" value="MinE"/>
    <property type="match status" value="1"/>
</dbReference>
<reference evidence="4 6" key="1">
    <citation type="submission" date="2020-06" db="EMBL/GenBank/DDBJ databases">
        <title>Anoxygenic phototrophic Chloroflexota member uses a Type I reaction center.</title>
        <authorList>
            <person name="Tsuji J.M."/>
            <person name="Shaw N.A."/>
            <person name="Nagashima S."/>
            <person name="Venkiteswaran J."/>
            <person name="Schiff S.L."/>
            <person name="Hanada S."/>
            <person name="Tank M."/>
            <person name="Neufeld J.D."/>
        </authorList>
    </citation>
    <scope>NUCLEOTIDE SEQUENCE [LARGE SCALE GENOMIC DNA]</scope>
    <source>
        <strain evidence="4">L227-S17</strain>
    </source>
</reference>
<dbReference type="Proteomes" id="UP000521676">
    <property type="component" value="Unassembled WGS sequence"/>
</dbReference>
<organism evidence="4 6">
    <name type="scientific">Candidatus Chlorohelix allophototropha</name>
    <dbReference type="NCBI Taxonomy" id="3003348"/>
    <lineage>
        <taxon>Bacteria</taxon>
        <taxon>Bacillati</taxon>
        <taxon>Chloroflexota</taxon>
        <taxon>Chloroflexia</taxon>
        <taxon>Candidatus Chloroheliales</taxon>
        <taxon>Candidatus Chloroheliaceae</taxon>
        <taxon>Candidatus Chlorohelix</taxon>
    </lineage>
</organism>
<protein>
    <recommendedName>
        <fullName evidence="3">Cell division topological specificity factor</fullName>
    </recommendedName>
</protein>
<dbReference type="RefSeq" id="WP_341470794.1">
    <property type="nucleotide sequence ID" value="NZ_CP128400.1"/>
</dbReference>
<dbReference type="GO" id="GO:0051301">
    <property type="term" value="P:cell division"/>
    <property type="evidence" value="ECO:0007669"/>
    <property type="project" value="UniProtKB-KW"/>
</dbReference>
<dbReference type="SUPFAM" id="SSF55229">
    <property type="entry name" value="Cell division protein MinE topological specificity domain"/>
    <property type="match status" value="1"/>
</dbReference>
<dbReference type="HAMAP" id="MF_00262">
    <property type="entry name" value="MinE"/>
    <property type="match status" value="1"/>
</dbReference>
<evidence type="ECO:0000313" key="5">
    <source>
        <dbReference type="EMBL" id="WJW68889.1"/>
    </source>
</evidence>
<evidence type="ECO:0000256" key="3">
    <source>
        <dbReference type="HAMAP-Rule" id="MF_00262"/>
    </source>
</evidence>
<evidence type="ECO:0000313" key="7">
    <source>
        <dbReference type="Proteomes" id="UP001431572"/>
    </source>
</evidence>
<evidence type="ECO:0000313" key="6">
    <source>
        <dbReference type="Proteomes" id="UP000521676"/>
    </source>
</evidence>
<evidence type="ECO:0000256" key="2">
    <source>
        <dbReference type="ARBA" id="ARBA00025265"/>
    </source>
</evidence>
<comment type="similarity">
    <text evidence="1 3">Belongs to the MinE family.</text>
</comment>
<keyword evidence="3 4" id="KW-0132">Cell division</keyword>
<evidence type="ECO:0000256" key="1">
    <source>
        <dbReference type="ARBA" id="ARBA00008168"/>
    </source>
</evidence>
<dbReference type="InterPro" id="IPR005527">
    <property type="entry name" value="MinE"/>
</dbReference>
<dbReference type="InterPro" id="IPR036707">
    <property type="entry name" value="MinE_sf"/>
</dbReference>